<feature type="region of interest" description="Disordered" evidence="1">
    <location>
        <begin position="174"/>
        <end position="198"/>
    </location>
</feature>
<dbReference type="Proteomes" id="UP000580474">
    <property type="component" value="Unassembled WGS sequence"/>
</dbReference>
<evidence type="ECO:0000313" key="3">
    <source>
        <dbReference type="EMBL" id="MBB5067103.1"/>
    </source>
</evidence>
<accession>A0A840N9N1</accession>
<keyword evidence="4" id="KW-1185">Reference proteome</keyword>
<feature type="signal peptide" evidence="2">
    <location>
        <begin position="1"/>
        <end position="25"/>
    </location>
</feature>
<dbReference type="AlphaFoldDB" id="A0A840N9N1"/>
<evidence type="ECO:0000256" key="1">
    <source>
        <dbReference type="SAM" id="MobiDB-lite"/>
    </source>
</evidence>
<feature type="chain" id="PRO_5032587507" evidence="2">
    <location>
        <begin position="26"/>
        <end position="198"/>
    </location>
</feature>
<evidence type="ECO:0000313" key="4">
    <source>
        <dbReference type="Proteomes" id="UP000580474"/>
    </source>
</evidence>
<dbReference type="RefSeq" id="WP_184476405.1">
    <property type="nucleotide sequence ID" value="NZ_JACHIV010000001.1"/>
</dbReference>
<evidence type="ECO:0000256" key="2">
    <source>
        <dbReference type="SAM" id="SignalP"/>
    </source>
</evidence>
<sequence>MIHRIATAAATAAVAGLLVVPPASAADEPTARELLEKCDNGTDSCVFHPEGEPEYFQNTSELVGSPTFNCTELPQRMGVSWSDTTSESNSLGLSMSTSFGEVFKVTFKASYGHEWKESHTETQTTNIDVNPGDAGRVFHGPKMQKVKGTYELHFEDKFYDHYIWYVPMEVTGPADSQESTITQDTSPMTDEEKSANCG</sequence>
<dbReference type="EMBL" id="JACHIV010000001">
    <property type="protein sequence ID" value="MBB5067103.1"/>
    <property type="molecule type" value="Genomic_DNA"/>
</dbReference>
<gene>
    <name evidence="3" type="ORF">BJ969_000191</name>
</gene>
<keyword evidence="2" id="KW-0732">Signal</keyword>
<reference evidence="3 4" key="1">
    <citation type="submission" date="2020-08" db="EMBL/GenBank/DDBJ databases">
        <title>Sequencing the genomes of 1000 actinobacteria strains.</title>
        <authorList>
            <person name="Klenk H.-P."/>
        </authorList>
    </citation>
    <scope>NUCLEOTIDE SEQUENCE [LARGE SCALE GENOMIC DNA]</scope>
    <source>
        <strain evidence="3 4">DSM 45582</strain>
    </source>
</reference>
<feature type="compositionally biased region" description="Polar residues" evidence="1">
    <location>
        <begin position="174"/>
        <end position="188"/>
    </location>
</feature>
<name>A0A840N9N1_9PSEU</name>
<proteinExistence type="predicted"/>
<protein>
    <submittedName>
        <fullName evidence="3">Uncharacterized protein</fullName>
    </submittedName>
</protein>
<organism evidence="3 4">
    <name type="scientific">Saccharopolyspora gloriosae</name>
    <dbReference type="NCBI Taxonomy" id="455344"/>
    <lineage>
        <taxon>Bacteria</taxon>
        <taxon>Bacillati</taxon>
        <taxon>Actinomycetota</taxon>
        <taxon>Actinomycetes</taxon>
        <taxon>Pseudonocardiales</taxon>
        <taxon>Pseudonocardiaceae</taxon>
        <taxon>Saccharopolyspora</taxon>
    </lineage>
</organism>
<comment type="caution">
    <text evidence="3">The sequence shown here is derived from an EMBL/GenBank/DDBJ whole genome shotgun (WGS) entry which is preliminary data.</text>
</comment>